<feature type="transmembrane region" description="Helical" evidence="2">
    <location>
        <begin position="59"/>
        <end position="83"/>
    </location>
</feature>
<dbReference type="Proteomes" id="UP001183648">
    <property type="component" value="Unassembled WGS sequence"/>
</dbReference>
<keyword evidence="2" id="KW-0812">Transmembrane</keyword>
<comment type="caution">
    <text evidence="3">The sequence shown here is derived from an EMBL/GenBank/DDBJ whole genome shotgun (WGS) entry which is preliminary data.</text>
</comment>
<evidence type="ECO:0000256" key="1">
    <source>
        <dbReference type="SAM" id="MobiDB-lite"/>
    </source>
</evidence>
<keyword evidence="2" id="KW-0472">Membrane</keyword>
<sequence length="172" mass="17740">MRSTYKYLAYAICGLVALQAAFVVYADAGLFQWIDQDGGVLDKAALNDDSLSFPGLGGFMLHGMNGMMLIPLVAIVTLVVGFLTKTKGAAARGGLLVGLVALQVTLGLVAHSVPAIGPLHGINAFAIFLTALSAARLMSRQDDAATTTAPTVGKGRTIPGQPEPASSQQLQA</sequence>
<accession>A0ABU2BW87</accession>
<protein>
    <submittedName>
        <fullName evidence="3">Uncharacterized protein</fullName>
    </submittedName>
</protein>
<name>A0ABU2BW87_9ACTN</name>
<gene>
    <name evidence="3" type="ORF">J2S63_002453</name>
</gene>
<feature type="transmembrane region" description="Helical" evidence="2">
    <location>
        <begin position="7"/>
        <end position="26"/>
    </location>
</feature>
<keyword evidence="2" id="KW-1133">Transmembrane helix</keyword>
<feature type="region of interest" description="Disordered" evidence="1">
    <location>
        <begin position="144"/>
        <end position="172"/>
    </location>
</feature>
<evidence type="ECO:0000256" key="2">
    <source>
        <dbReference type="SAM" id="Phobius"/>
    </source>
</evidence>
<dbReference type="RefSeq" id="WP_310302527.1">
    <property type="nucleotide sequence ID" value="NZ_BAAAPS010000013.1"/>
</dbReference>
<organism evidence="3 4">
    <name type="scientific">Nocardioides marmoribigeumensis</name>
    <dbReference type="NCBI Taxonomy" id="433649"/>
    <lineage>
        <taxon>Bacteria</taxon>
        <taxon>Bacillati</taxon>
        <taxon>Actinomycetota</taxon>
        <taxon>Actinomycetes</taxon>
        <taxon>Propionibacteriales</taxon>
        <taxon>Nocardioidaceae</taxon>
        <taxon>Nocardioides</taxon>
    </lineage>
</organism>
<keyword evidence="4" id="KW-1185">Reference proteome</keyword>
<feature type="transmembrane region" description="Helical" evidence="2">
    <location>
        <begin position="95"/>
        <end position="113"/>
    </location>
</feature>
<evidence type="ECO:0000313" key="4">
    <source>
        <dbReference type="Proteomes" id="UP001183648"/>
    </source>
</evidence>
<reference evidence="3 4" key="1">
    <citation type="submission" date="2023-07" db="EMBL/GenBank/DDBJ databases">
        <title>Sequencing the genomes of 1000 actinobacteria strains.</title>
        <authorList>
            <person name="Klenk H.-P."/>
        </authorList>
    </citation>
    <scope>NUCLEOTIDE SEQUENCE [LARGE SCALE GENOMIC DNA]</scope>
    <source>
        <strain evidence="3 4">DSM 19426</strain>
    </source>
</reference>
<evidence type="ECO:0000313" key="3">
    <source>
        <dbReference type="EMBL" id="MDR7362900.1"/>
    </source>
</evidence>
<proteinExistence type="predicted"/>
<dbReference type="EMBL" id="JAVDYG010000001">
    <property type="protein sequence ID" value="MDR7362900.1"/>
    <property type="molecule type" value="Genomic_DNA"/>
</dbReference>
<feature type="transmembrane region" description="Helical" evidence="2">
    <location>
        <begin position="119"/>
        <end position="138"/>
    </location>
</feature>